<dbReference type="Pfam" id="PF00975">
    <property type="entry name" value="Thioesterase"/>
    <property type="match status" value="1"/>
</dbReference>
<sequence length="267" mass="28901">MQPMQPLSPTAARTPAPLADPWVRCHQPRPAARLRLICFHPSGAGSIFYREWAQKLPADVEVLAVQLPGRETRIMEPCLTEYRETVERLHSAVRPYLDRPYALFGHSLGALLAYGVALAAQRDGDPAPARLLVSGSGGPGSVHPKRGRGGWSEEDLIEDLRTMGGTPEEVLRNRDLLDLILPVLRADFTICDTFDDQGRPQLDCPISVFGGLDDFTGAEDLARWESATRAGATVRTYPGGHFFLSEPSPAAPEVLAAVSADLTAVAG</sequence>
<proteinExistence type="inferred from homology"/>
<dbReference type="EMBL" id="BAAALF010000247">
    <property type="protein sequence ID" value="GAA1274255.1"/>
    <property type="molecule type" value="Genomic_DNA"/>
</dbReference>
<name>A0ABN1X2S8_9ACTN</name>
<dbReference type="PANTHER" id="PTHR11487">
    <property type="entry name" value="THIOESTERASE"/>
    <property type="match status" value="1"/>
</dbReference>
<dbReference type="InterPro" id="IPR029058">
    <property type="entry name" value="AB_hydrolase_fold"/>
</dbReference>
<evidence type="ECO:0000256" key="1">
    <source>
        <dbReference type="ARBA" id="ARBA00007169"/>
    </source>
</evidence>
<dbReference type="RefSeq" id="WP_344446464.1">
    <property type="nucleotide sequence ID" value="NZ_BAAALF010000247.1"/>
</dbReference>
<dbReference type="InterPro" id="IPR001031">
    <property type="entry name" value="Thioesterase"/>
</dbReference>
<evidence type="ECO:0000259" key="2">
    <source>
        <dbReference type="Pfam" id="PF00975"/>
    </source>
</evidence>
<dbReference type="Gene3D" id="3.40.50.1820">
    <property type="entry name" value="alpha/beta hydrolase"/>
    <property type="match status" value="1"/>
</dbReference>
<comment type="caution">
    <text evidence="3">The sequence shown here is derived from an EMBL/GenBank/DDBJ whole genome shotgun (WGS) entry which is preliminary data.</text>
</comment>
<feature type="domain" description="Thioesterase" evidence="2">
    <location>
        <begin position="35"/>
        <end position="259"/>
    </location>
</feature>
<protein>
    <recommendedName>
        <fullName evidence="2">Thioesterase domain-containing protein</fullName>
    </recommendedName>
</protein>
<gene>
    <name evidence="3" type="ORF">GCM10009665_72240</name>
</gene>
<evidence type="ECO:0000313" key="4">
    <source>
        <dbReference type="Proteomes" id="UP001500037"/>
    </source>
</evidence>
<reference evidence="3 4" key="1">
    <citation type="journal article" date="2019" name="Int. J. Syst. Evol. Microbiol.">
        <title>The Global Catalogue of Microorganisms (GCM) 10K type strain sequencing project: providing services to taxonomists for standard genome sequencing and annotation.</title>
        <authorList>
            <consortium name="The Broad Institute Genomics Platform"/>
            <consortium name="The Broad Institute Genome Sequencing Center for Infectious Disease"/>
            <person name="Wu L."/>
            <person name="Ma J."/>
        </authorList>
    </citation>
    <scope>NUCLEOTIDE SEQUENCE [LARGE SCALE GENOMIC DNA]</scope>
    <source>
        <strain evidence="3 4">JCM 13004</strain>
    </source>
</reference>
<dbReference type="Proteomes" id="UP001500037">
    <property type="component" value="Unassembled WGS sequence"/>
</dbReference>
<accession>A0ABN1X2S8</accession>
<evidence type="ECO:0000313" key="3">
    <source>
        <dbReference type="EMBL" id="GAA1274255.1"/>
    </source>
</evidence>
<keyword evidence="4" id="KW-1185">Reference proteome</keyword>
<comment type="similarity">
    <text evidence="1">Belongs to the thioesterase family.</text>
</comment>
<dbReference type="PANTHER" id="PTHR11487:SF0">
    <property type="entry name" value="S-ACYL FATTY ACID SYNTHASE THIOESTERASE, MEDIUM CHAIN"/>
    <property type="match status" value="1"/>
</dbReference>
<dbReference type="SUPFAM" id="SSF53474">
    <property type="entry name" value="alpha/beta-Hydrolases"/>
    <property type="match status" value="1"/>
</dbReference>
<organism evidence="3 4">
    <name type="scientific">Kitasatospora nipponensis</name>
    <dbReference type="NCBI Taxonomy" id="258049"/>
    <lineage>
        <taxon>Bacteria</taxon>
        <taxon>Bacillati</taxon>
        <taxon>Actinomycetota</taxon>
        <taxon>Actinomycetes</taxon>
        <taxon>Kitasatosporales</taxon>
        <taxon>Streptomycetaceae</taxon>
        <taxon>Kitasatospora</taxon>
    </lineage>
</organism>
<dbReference type="InterPro" id="IPR012223">
    <property type="entry name" value="TEII"/>
</dbReference>